<feature type="compositionally biased region" description="Basic residues" evidence="1">
    <location>
        <begin position="64"/>
        <end position="83"/>
    </location>
</feature>
<evidence type="ECO:0000313" key="3">
    <source>
        <dbReference type="Proteomes" id="UP000266723"/>
    </source>
</evidence>
<dbReference type="EMBL" id="QGKV02000832">
    <property type="protein sequence ID" value="KAF3549993.1"/>
    <property type="molecule type" value="Genomic_DNA"/>
</dbReference>
<keyword evidence="3" id="KW-1185">Reference proteome</keyword>
<name>A0ABQ7CFB0_BRACR</name>
<feature type="region of interest" description="Disordered" evidence="1">
    <location>
        <begin position="57"/>
        <end position="83"/>
    </location>
</feature>
<dbReference type="Proteomes" id="UP000266723">
    <property type="component" value="Unassembled WGS sequence"/>
</dbReference>
<proteinExistence type="predicted"/>
<evidence type="ECO:0008006" key="4">
    <source>
        <dbReference type="Google" id="ProtNLM"/>
    </source>
</evidence>
<protein>
    <recommendedName>
        <fullName evidence="4">MADS-box domain-containing protein</fullName>
    </recommendedName>
</protein>
<accession>A0ABQ7CFB0</accession>
<evidence type="ECO:0000256" key="1">
    <source>
        <dbReference type="SAM" id="MobiDB-lite"/>
    </source>
</evidence>
<comment type="caution">
    <text evidence="2">The sequence shown here is derived from an EMBL/GenBank/DDBJ whole genome shotgun (WGS) entry which is preliminary data.</text>
</comment>
<reference evidence="2 3" key="1">
    <citation type="journal article" date="2020" name="BMC Genomics">
        <title>Intraspecific diversification of the crop wild relative Brassica cretica Lam. using demographic model selection.</title>
        <authorList>
            <person name="Kioukis A."/>
            <person name="Michalopoulou V.A."/>
            <person name="Briers L."/>
            <person name="Pirintsos S."/>
            <person name="Studholme D.J."/>
            <person name="Pavlidis P."/>
            <person name="Sarris P.F."/>
        </authorList>
    </citation>
    <scope>NUCLEOTIDE SEQUENCE [LARGE SCALE GENOMIC DNA]</scope>
    <source>
        <strain evidence="3">cv. PFS-1207/04</strain>
    </source>
</reference>
<organism evidence="2 3">
    <name type="scientific">Brassica cretica</name>
    <name type="common">Mustard</name>
    <dbReference type="NCBI Taxonomy" id="69181"/>
    <lineage>
        <taxon>Eukaryota</taxon>
        <taxon>Viridiplantae</taxon>
        <taxon>Streptophyta</taxon>
        <taxon>Embryophyta</taxon>
        <taxon>Tracheophyta</taxon>
        <taxon>Spermatophyta</taxon>
        <taxon>Magnoliopsida</taxon>
        <taxon>eudicotyledons</taxon>
        <taxon>Gunneridae</taxon>
        <taxon>Pentapetalae</taxon>
        <taxon>rosids</taxon>
        <taxon>malvids</taxon>
        <taxon>Brassicales</taxon>
        <taxon>Brassicaceae</taxon>
        <taxon>Brassiceae</taxon>
        <taxon>Brassica</taxon>
    </lineage>
</organism>
<sequence>MRGGVDLNQVSKSKTRRIQVIMIKRRHRKLKTLIRLVEMSMECLLVQKKRKLSLVEMSKESRRVQKKNKFKTRRSKLKIRSNL</sequence>
<gene>
    <name evidence="2" type="ORF">DY000_02007324</name>
</gene>
<evidence type="ECO:0000313" key="2">
    <source>
        <dbReference type="EMBL" id="KAF3549993.1"/>
    </source>
</evidence>